<dbReference type="AlphaFoldDB" id="A0A4Y2GLL3"/>
<name>A0A4Y2GLL3_ARAVE</name>
<comment type="caution">
    <text evidence="1">The sequence shown here is derived from an EMBL/GenBank/DDBJ whole genome shotgun (WGS) entry which is preliminary data.</text>
</comment>
<dbReference type="Proteomes" id="UP000499080">
    <property type="component" value="Unassembled WGS sequence"/>
</dbReference>
<evidence type="ECO:0000313" key="1">
    <source>
        <dbReference type="EMBL" id="GBM53659.1"/>
    </source>
</evidence>
<organism evidence="1 2">
    <name type="scientific">Araneus ventricosus</name>
    <name type="common">Orbweaver spider</name>
    <name type="synonym">Epeira ventricosa</name>
    <dbReference type="NCBI Taxonomy" id="182803"/>
    <lineage>
        <taxon>Eukaryota</taxon>
        <taxon>Metazoa</taxon>
        <taxon>Ecdysozoa</taxon>
        <taxon>Arthropoda</taxon>
        <taxon>Chelicerata</taxon>
        <taxon>Arachnida</taxon>
        <taxon>Araneae</taxon>
        <taxon>Araneomorphae</taxon>
        <taxon>Entelegynae</taxon>
        <taxon>Araneoidea</taxon>
        <taxon>Araneidae</taxon>
        <taxon>Araneus</taxon>
    </lineage>
</organism>
<reference evidence="1 2" key="1">
    <citation type="journal article" date="2019" name="Sci. Rep.">
        <title>Orb-weaving spider Araneus ventricosus genome elucidates the spidroin gene catalogue.</title>
        <authorList>
            <person name="Kono N."/>
            <person name="Nakamura H."/>
            <person name="Ohtoshi R."/>
            <person name="Moran D.A.P."/>
            <person name="Shinohara A."/>
            <person name="Yoshida Y."/>
            <person name="Fujiwara M."/>
            <person name="Mori M."/>
            <person name="Tomita M."/>
            <person name="Arakawa K."/>
        </authorList>
    </citation>
    <scope>NUCLEOTIDE SEQUENCE [LARGE SCALE GENOMIC DNA]</scope>
</reference>
<protein>
    <submittedName>
        <fullName evidence="1">Uncharacterized protein</fullName>
    </submittedName>
</protein>
<proteinExistence type="predicted"/>
<evidence type="ECO:0000313" key="2">
    <source>
        <dbReference type="Proteomes" id="UP000499080"/>
    </source>
</evidence>
<keyword evidence="2" id="KW-1185">Reference proteome</keyword>
<gene>
    <name evidence="1" type="ORF">AVEN_101664_1</name>
</gene>
<dbReference type="EMBL" id="BGPR01001427">
    <property type="protein sequence ID" value="GBM53659.1"/>
    <property type="molecule type" value="Genomic_DNA"/>
</dbReference>
<accession>A0A4Y2GLL3</accession>
<sequence length="142" mass="15927">MNELNPNERFSSRRDLEVLYTKLKGNSSFPCPNGIRKQTLPKLMISDNLHDKWIKSEGFSGHQHDVGKALLLLTSFRQISHLNSLHKTTITAVIKTKNQSSSCSTQASIPTSPLLAEPSSNPTILLFPSSNTSRKLRLCYFK</sequence>